<name>A0ABQ4L2Q3_SIMTE</name>
<dbReference type="EMBL" id="BORJ01000014">
    <property type="protein sequence ID" value="GIN98495.1"/>
    <property type="molecule type" value="Genomic_DNA"/>
</dbReference>
<accession>A0ABQ4L2Q3</accession>
<evidence type="ECO:0000313" key="2">
    <source>
        <dbReference type="Proteomes" id="UP000680670"/>
    </source>
</evidence>
<dbReference type="Proteomes" id="UP000680670">
    <property type="component" value="Unassembled WGS sequence"/>
</dbReference>
<sequence length="46" mass="5086">MTPGDIRKNIGDIQNADGQVVCGSLIDLFRIISSFDEQIVPVYHLP</sequence>
<reference evidence="1 2" key="1">
    <citation type="submission" date="2021-03" db="EMBL/GenBank/DDBJ databases">
        <title>Antimicrobial resistance genes in bacteria isolated from Japanese honey, and their potential for conferring macrolide and lincosamide resistance in the American foulbrood pathogen Paenibacillus larvae.</title>
        <authorList>
            <person name="Okamoto M."/>
            <person name="Kumagai M."/>
            <person name="Kanamori H."/>
            <person name="Takamatsu D."/>
        </authorList>
    </citation>
    <scope>NUCLEOTIDE SEQUENCE [LARGE SCALE GENOMIC DNA]</scope>
    <source>
        <strain evidence="1 2">J6TS1</strain>
    </source>
</reference>
<comment type="caution">
    <text evidence="1">The sequence shown here is derived from an EMBL/GenBank/DDBJ whole genome shotgun (WGS) entry which is preliminary data.</text>
</comment>
<organism evidence="1 2">
    <name type="scientific">Siminovitchia terrae</name>
    <name type="common">Bacillus terrae</name>
    <dbReference type="NCBI Taxonomy" id="1914933"/>
    <lineage>
        <taxon>Bacteria</taxon>
        <taxon>Bacillati</taxon>
        <taxon>Bacillota</taxon>
        <taxon>Bacilli</taxon>
        <taxon>Bacillales</taxon>
        <taxon>Bacillaceae</taxon>
        <taxon>Siminovitchia</taxon>
    </lineage>
</organism>
<evidence type="ECO:0000313" key="1">
    <source>
        <dbReference type="EMBL" id="GIN98495.1"/>
    </source>
</evidence>
<keyword evidence="2" id="KW-1185">Reference proteome</keyword>
<gene>
    <name evidence="1" type="ORF">J6TS1_43650</name>
</gene>
<dbReference type="RefSeq" id="WP_185830632.1">
    <property type="nucleotide sequence ID" value="NZ_BORI01000020.1"/>
</dbReference>
<proteinExistence type="predicted"/>
<protein>
    <submittedName>
        <fullName evidence="1">Uncharacterized protein</fullName>
    </submittedName>
</protein>